<dbReference type="Proteomes" id="UP000475862">
    <property type="component" value="Unassembled WGS sequence"/>
</dbReference>
<evidence type="ECO:0000313" key="2">
    <source>
        <dbReference type="EMBL" id="KAE9523813.1"/>
    </source>
</evidence>
<reference evidence="2 3" key="1">
    <citation type="submission" date="2019-08" db="EMBL/GenBank/DDBJ databases">
        <title>The genome of the soybean aphid Biotype 1, its phylome, world population structure and adaptation to the North American continent.</title>
        <authorList>
            <person name="Giordano R."/>
            <person name="Donthu R.K."/>
            <person name="Hernandez A.G."/>
            <person name="Wright C.L."/>
            <person name="Zimin A.V."/>
        </authorList>
    </citation>
    <scope>NUCLEOTIDE SEQUENCE [LARGE SCALE GENOMIC DNA]</scope>
    <source>
        <tissue evidence="2">Whole aphids</tissue>
    </source>
</reference>
<organism evidence="2 3">
    <name type="scientific">Aphis glycines</name>
    <name type="common">Soybean aphid</name>
    <dbReference type="NCBI Taxonomy" id="307491"/>
    <lineage>
        <taxon>Eukaryota</taxon>
        <taxon>Metazoa</taxon>
        <taxon>Ecdysozoa</taxon>
        <taxon>Arthropoda</taxon>
        <taxon>Hexapoda</taxon>
        <taxon>Insecta</taxon>
        <taxon>Pterygota</taxon>
        <taxon>Neoptera</taxon>
        <taxon>Paraneoptera</taxon>
        <taxon>Hemiptera</taxon>
        <taxon>Sternorrhyncha</taxon>
        <taxon>Aphidomorpha</taxon>
        <taxon>Aphidoidea</taxon>
        <taxon>Aphididae</taxon>
        <taxon>Aphidini</taxon>
        <taxon>Aphis</taxon>
        <taxon>Aphis</taxon>
    </lineage>
</organism>
<keyword evidence="3" id="KW-1185">Reference proteome</keyword>
<dbReference type="Pfam" id="PF13843">
    <property type="entry name" value="DDE_Tnp_1_7"/>
    <property type="match status" value="1"/>
</dbReference>
<dbReference type="OrthoDB" id="6625073at2759"/>
<name>A0A6G0SZL3_APHGL</name>
<sequence length="372" mass="43533">MSRFLSDTEIGHLVANWDESDDDIECSDDENEIFNNENEINHNDNDINDNFEPDIEIDIDSLPIVFDDEGEYITIPNDECFNNTQTQLFNNEVVSIDVCEPGTFSSNTFIDASTKSNTYNMTTSSSPTVIQSVKSKTLRPKFSRKLIEITVQNPAPKKQKTEELKKLKWKKGNLVYEPQLITHDENVLPKNIVELTTPYQFFTYFFNDELLSKIKTESDLFAAQIDINKNFSVTIDEFKRFIGILIYNSVCVVPNVRDYWGEHLGLSHVYNSLSQKRFEEIRRFLHFNDNSKMLEKDNIHYDRLYKIRPLIDHLNNKFNSIPYTRDLSLDEQLCATKARSYLKKYMPAKPHKWGFEFFVLCDSKGFSYQFEI</sequence>
<dbReference type="PANTHER" id="PTHR47272:SF1">
    <property type="entry name" value="PIGGYBAC TRANSPOSABLE ELEMENT-DERIVED PROTEIN 3-LIKE"/>
    <property type="match status" value="1"/>
</dbReference>
<dbReference type="InterPro" id="IPR029526">
    <property type="entry name" value="PGBD"/>
</dbReference>
<dbReference type="AlphaFoldDB" id="A0A6G0SZL3"/>
<gene>
    <name evidence="2" type="ORF">AGLY_015701</name>
</gene>
<evidence type="ECO:0000313" key="3">
    <source>
        <dbReference type="Proteomes" id="UP000475862"/>
    </source>
</evidence>
<dbReference type="EMBL" id="VYZN01000075">
    <property type="protein sequence ID" value="KAE9523813.1"/>
    <property type="molecule type" value="Genomic_DNA"/>
</dbReference>
<proteinExistence type="predicted"/>
<evidence type="ECO:0000259" key="1">
    <source>
        <dbReference type="Pfam" id="PF13843"/>
    </source>
</evidence>
<feature type="domain" description="PiggyBac transposable element-derived protein" evidence="1">
    <location>
        <begin position="197"/>
        <end position="372"/>
    </location>
</feature>
<accession>A0A6G0SZL3</accession>
<protein>
    <recommendedName>
        <fullName evidence="1">PiggyBac transposable element-derived protein domain-containing protein</fullName>
    </recommendedName>
</protein>
<comment type="caution">
    <text evidence="2">The sequence shown here is derived from an EMBL/GenBank/DDBJ whole genome shotgun (WGS) entry which is preliminary data.</text>
</comment>
<dbReference type="PANTHER" id="PTHR47272">
    <property type="entry name" value="DDE_TNP_1_7 DOMAIN-CONTAINING PROTEIN"/>
    <property type="match status" value="1"/>
</dbReference>